<proteinExistence type="predicted"/>
<dbReference type="InterPro" id="IPR032675">
    <property type="entry name" value="LRR_dom_sf"/>
</dbReference>
<dbReference type="EMBL" id="KB445794">
    <property type="protein sequence ID" value="EMD38998.1"/>
    <property type="molecule type" value="Genomic_DNA"/>
</dbReference>
<evidence type="ECO:0000313" key="1">
    <source>
        <dbReference type="EMBL" id="EMD38998.1"/>
    </source>
</evidence>
<sequence length="556" mass="62595">MHRCLKVNEILGMIMGYVPSGEPTGRATLAALARTCQVFHELALDSLWHHQDDLLNLLRCFPEDAWTFTEAPTMSFGWSKEPRMSHFDTTRSLGPEDWIRFDHYARRIRGLGTQRDYGTWPEFGAWGPDGPSDAKAPEIMGLSASVYVEFRIRRSTSPLFPSLRQLYWDGWRTDGTNLHFVELLLGRRLQRLNLSVAEWKHKRPKECVLSLICALPDSCPELRELEVSKSYVALTSIARVLPSLRHLRSLSVSNGSAANFVVLLRSLQAMPVLESLRLCDMWVDMDASDVGLANRGISVASLDIEESSPGFVSGLLQILQPRRARSISLRMRHSGSQAWGGAEPIPLYTKLHKMFTVLEDSCDPSELESIHVECPIRRDNVNVGDADAPEEPCPRWMLEPLLSFGRLAKVDISLNADLVLDDAALQNMALSWPRLQVLNLNGGKWIGEGHPHSTFAAVAHLARHCPDLVGFSLAIDNSCTASEDKFSSRETTQHERVKWMQLGDSALGNKRRLVHLLVNLFPCLEQIRSSAESEDAWNTVMELEKRRQREDDKSSL</sequence>
<dbReference type="OrthoDB" id="2757320at2759"/>
<evidence type="ECO:0008006" key="3">
    <source>
        <dbReference type="Google" id="ProtNLM"/>
    </source>
</evidence>
<evidence type="ECO:0000313" key="2">
    <source>
        <dbReference type="Proteomes" id="UP000016930"/>
    </source>
</evidence>
<organism evidence="1 2">
    <name type="scientific">Ceriporiopsis subvermispora (strain B)</name>
    <name type="common">White-rot fungus</name>
    <name type="synonym">Gelatoporia subvermispora</name>
    <dbReference type="NCBI Taxonomy" id="914234"/>
    <lineage>
        <taxon>Eukaryota</taxon>
        <taxon>Fungi</taxon>
        <taxon>Dikarya</taxon>
        <taxon>Basidiomycota</taxon>
        <taxon>Agaricomycotina</taxon>
        <taxon>Agaricomycetes</taxon>
        <taxon>Polyporales</taxon>
        <taxon>Gelatoporiaceae</taxon>
        <taxon>Gelatoporia</taxon>
    </lineage>
</organism>
<dbReference type="SUPFAM" id="SSF52047">
    <property type="entry name" value="RNI-like"/>
    <property type="match status" value="1"/>
</dbReference>
<reference evidence="1 2" key="1">
    <citation type="journal article" date="2012" name="Proc. Natl. Acad. Sci. U.S.A.">
        <title>Comparative genomics of Ceriporiopsis subvermispora and Phanerochaete chrysosporium provide insight into selective ligninolysis.</title>
        <authorList>
            <person name="Fernandez-Fueyo E."/>
            <person name="Ruiz-Duenas F.J."/>
            <person name="Ferreira P."/>
            <person name="Floudas D."/>
            <person name="Hibbett D.S."/>
            <person name="Canessa P."/>
            <person name="Larrondo L.F."/>
            <person name="James T.Y."/>
            <person name="Seelenfreund D."/>
            <person name="Lobos S."/>
            <person name="Polanco R."/>
            <person name="Tello M."/>
            <person name="Honda Y."/>
            <person name="Watanabe T."/>
            <person name="Watanabe T."/>
            <person name="Ryu J.S."/>
            <person name="Kubicek C.P."/>
            <person name="Schmoll M."/>
            <person name="Gaskell J."/>
            <person name="Hammel K.E."/>
            <person name="St John F.J."/>
            <person name="Vanden Wymelenberg A."/>
            <person name="Sabat G."/>
            <person name="Splinter BonDurant S."/>
            <person name="Syed K."/>
            <person name="Yadav J.S."/>
            <person name="Doddapaneni H."/>
            <person name="Subramanian V."/>
            <person name="Lavin J.L."/>
            <person name="Oguiza J.A."/>
            <person name="Perez G."/>
            <person name="Pisabarro A.G."/>
            <person name="Ramirez L."/>
            <person name="Santoyo F."/>
            <person name="Master E."/>
            <person name="Coutinho P.M."/>
            <person name="Henrissat B."/>
            <person name="Lombard V."/>
            <person name="Magnuson J.K."/>
            <person name="Kuees U."/>
            <person name="Hori C."/>
            <person name="Igarashi K."/>
            <person name="Samejima M."/>
            <person name="Held B.W."/>
            <person name="Barry K.W."/>
            <person name="LaButti K.M."/>
            <person name="Lapidus A."/>
            <person name="Lindquist E.A."/>
            <person name="Lucas S.M."/>
            <person name="Riley R."/>
            <person name="Salamov A.A."/>
            <person name="Hoffmeister D."/>
            <person name="Schwenk D."/>
            <person name="Hadar Y."/>
            <person name="Yarden O."/>
            <person name="de Vries R.P."/>
            <person name="Wiebenga A."/>
            <person name="Stenlid J."/>
            <person name="Eastwood D."/>
            <person name="Grigoriev I.V."/>
            <person name="Berka R.M."/>
            <person name="Blanchette R.A."/>
            <person name="Kersten P."/>
            <person name="Martinez A.T."/>
            <person name="Vicuna R."/>
            <person name="Cullen D."/>
        </authorList>
    </citation>
    <scope>NUCLEOTIDE SEQUENCE [LARGE SCALE GENOMIC DNA]</scope>
    <source>
        <strain evidence="1 2">B</strain>
    </source>
</reference>
<name>M2QPM7_CERS8</name>
<dbReference type="AlphaFoldDB" id="M2QPM7"/>
<keyword evidence="2" id="KW-1185">Reference proteome</keyword>
<gene>
    <name evidence="1" type="ORF">CERSUDRAFT_93038</name>
</gene>
<dbReference type="Gene3D" id="3.80.10.10">
    <property type="entry name" value="Ribonuclease Inhibitor"/>
    <property type="match status" value="1"/>
</dbReference>
<protein>
    <recommendedName>
        <fullName evidence="3">F-box domain-containing protein</fullName>
    </recommendedName>
</protein>
<dbReference type="HOGENOM" id="CLU_021164_0_0_1"/>
<accession>M2QPM7</accession>
<dbReference type="STRING" id="914234.M2QPM7"/>
<dbReference type="Proteomes" id="UP000016930">
    <property type="component" value="Unassembled WGS sequence"/>
</dbReference>